<evidence type="ECO:0000256" key="2">
    <source>
        <dbReference type="ARBA" id="ARBA00022801"/>
    </source>
</evidence>
<dbReference type="PRINTS" id="PR00834">
    <property type="entry name" value="PROTEASES2C"/>
</dbReference>
<evidence type="ECO:0000313" key="8">
    <source>
        <dbReference type="Proteomes" id="UP000075221"/>
    </source>
</evidence>
<dbReference type="InterPro" id="IPR036034">
    <property type="entry name" value="PDZ_sf"/>
</dbReference>
<feature type="compositionally biased region" description="Low complexity" evidence="3">
    <location>
        <begin position="64"/>
        <end position="74"/>
    </location>
</feature>
<feature type="region of interest" description="Disordered" evidence="3">
    <location>
        <begin position="61"/>
        <end position="98"/>
    </location>
</feature>
<dbReference type="PANTHER" id="PTHR43343:SF3">
    <property type="entry name" value="PROTEASE DO-LIKE 8, CHLOROPLASTIC"/>
    <property type="match status" value="1"/>
</dbReference>
<evidence type="ECO:0000256" key="4">
    <source>
        <dbReference type="SAM" id="Phobius"/>
    </source>
</evidence>
<proteinExistence type="predicted"/>
<keyword evidence="9" id="KW-1185">Reference proteome</keyword>
<dbReference type="InterPro" id="IPR009003">
    <property type="entry name" value="Peptidase_S1_PA"/>
</dbReference>
<evidence type="ECO:0000256" key="3">
    <source>
        <dbReference type="SAM" id="MobiDB-lite"/>
    </source>
</evidence>
<dbReference type="InterPro" id="IPR001478">
    <property type="entry name" value="PDZ"/>
</dbReference>
<dbReference type="SMART" id="SM00228">
    <property type="entry name" value="PDZ"/>
    <property type="match status" value="1"/>
</dbReference>
<protein>
    <recommendedName>
        <fullName evidence="5">PDZ domain-containing protein</fullName>
    </recommendedName>
</protein>
<dbReference type="InterPro" id="IPR051201">
    <property type="entry name" value="Chloro_Bact_Ser_Proteases"/>
</dbReference>
<evidence type="ECO:0000256" key="1">
    <source>
        <dbReference type="ARBA" id="ARBA00022670"/>
    </source>
</evidence>
<keyword evidence="4" id="KW-1133">Transmembrane helix</keyword>
<feature type="domain" description="PDZ" evidence="5">
    <location>
        <begin position="288"/>
        <end position="368"/>
    </location>
</feature>
<evidence type="ECO:0000259" key="5">
    <source>
        <dbReference type="PROSITE" id="PS50106"/>
    </source>
</evidence>
<dbReference type="Proteomes" id="UP000075221">
    <property type="component" value="Chromosome"/>
</dbReference>
<keyword evidence="4" id="KW-0472">Membrane</keyword>
<feature type="compositionally biased region" description="Low complexity" evidence="3">
    <location>
        <begin position="85"/>
        <end position="98"/>
    </location>
</feature>
<dbReference type="SUPFAM" id="SSF50494">
    <property type="entry name" value="Trypsin-like serine proteases"/>
    <property type="match status" value="1"/>
</dbReference>
<dbReference type="EMBL" id="CP014352">
    <property type="protein sequence ID" value="AMS06574.1"/>
    <property type="molecule type" value="Genomic_DNA"/>
</dbReference>
<dbReference type="InterPro" id="IPR001940">
    <property type="entry name" value="Peptidase_S1C"/>
</dbReference>
<dbReference type="RefSeq" id="WP_062820392.1">
    <property type="nucleotide sequence ID" value="NZ_CP014352.1"/>
</dbReference>
<dbReference type="PANTHER" id="PTHR43343">
    <property type="entry name" value="PEPTIDASE S12"/>
    <property type="match status" value="1"/>
</dbReference>
<dbReference type="GO" id="GO:0004252">
    <property type="term" value="F:serine-type endopeptidase activity"/>
    <property type="evidence" value="ECO:0007669"/>
    <property type="project" value="InterPro"/>
</dbReference>
<feature type="transmembrane region" description="Helical" evidence="4">
    <location>
        <begin position="37"/>
        <end position="58"/>
    </location>
</feature>
<dbReference type="SUPFAM" id="SSF50156">
    <property type="entry name" value="PDZ domain-like"/>
    <property type="match status" value="1"/>
</dbReference>
<reference evidence="7 9" key="1">
    <citation type="journal article" date="2016" name="Plant Dis.">
        <title>Improved production of propionic acid using genome shuffling.</title>
        <authorList>
            <person name="Luna-Flores C.H."/>
            <person name="Palfreyman R.W."/>
            <person name="Kromer J.O."/>
            <person name="Nielsen L.K."/>
            <person name="Marcellin E."/>
        </authorList>
    </citation>
    <scope>NUCLEOTIDE SEQUENCE [LARGE SCALE GENOMIC DNA]</scope>
    <source>
        <strain evidence="7 9">F3E8</strain>
    </source>
</reference>
<dbReference type="EMBL" id="CP015970">
    <property type="protein sequence ID" value="AOZ48016.1"/>
    <property type="molecule type" value="Genomic_DNA"/>
</dbReference>
<evidence type="ECO:0000313" key="7">
    <source>
        <dbReference type="EMBL" id="AOZ48016.1"/>
    </source>
</evidence>
<organism evidence="6 8">
    <name type="scientific">Acidipropionibacterium acidipropionici</name>
    <dbReference type="NCBI Taxonomy" id="1748"/>
    <lineage>
        <taxon>Bacteria</taxon>
        <taxon>Bacillati</taxon>
        <taxon>Actinomycetota</taxon>
        <taxon>Actinomycetes</taxon>
        <taxon>Propionibacteriales</taxon>
        <taxon>Propionibacteriaceae</taxon>
        <taxon>Acidipropionibacterium</taxon>
    </lineage>
</organism>
<evidence type="ECO:0000313" key="6">
    <source>
        <dbReference type="EMBL" id="AMS06574.1"/>
    </source>
</evidence>
<reference evidence="6 8" key="2">
    <citation type="submission" date="2016-02" db="EMBL/GenBank/DDBJ databases">
        <title>Complete Genome Sequence of Propionibacterium acidipropionici ATCC 55737.</title>
        <authorList>
            <person name="Luna Flores C.H."/>
            <person name="Nielsen L.K."/>
            <person name="Marcellin E."/>
        </authorList>
    </citation>
    <scope>NUCLEOTIDE SEQUENCE [LARGE SCALE GENOMIC DNA]</scope>
    <source>
        <strain evidence="6 8">ATCC 55737</strain>
    </source>
</reference>
<accession>A0AAC8YHJ2</accession>
<dbReference type="GO" id="GO:0006508">
    <property type="term" value="P:proteolysis"/>
    <property type="evidence" value="ECO:0007669"/>
    <property type="project" value="UniProtKB-KW"/>
</dbReference>
<keyword evidence="4" id="KW-0812">Transmembrane</keyword>
<gene>
    <name evidence="7" type="ORF">A8L58_16550</name>
    <name evidence="6" type="ORF">AXH35_15100</name>
</gene>
<dbReference type="Gene3D" id="2.40.10.120">
    <property type="match status" value="1"/>
</dbReference>
<sequence length="409" mass="39841">MTKDEDRNATGWAGVAVVAESGGTTSARRPWHHRRRALIGAGVAAAMAAALAIGTLPVTHEPASSDSASMVSGSVGNGSGDDHVVGPGTSQDATTATASQSSGVVLIDTVLGYSGEEGAGTGMVLTSSGTVLTNNHVIEGSTAIKVTVPSTGKTYTATVVGSDTTDDVAVLKLSGASGLATIRIDDDAETVGQAVTAVGNAEGQDSLTAAAGTITALKASVTTASEGAVAGETLRNMLQTSADVVSGDSGGALIDSQAEVVGMDTAASSGTTPTVAYAIPIERALTIATSIRKGETSSTVTLGYPAFLGVEVSSDADTTAYGPGATQGATSGGGGAVIAGVFQGTPAATAGLEEGDTITAIGGTTVSSSGELSKALSGFRPGQKISVTWTDQTGDSRTASVTLAQGPAA</sequence>
<dbReference type="PROSITE" id="PS50106">
    <property type="entry name" value="PDZ"/>
    <property type="match status" value="1"/>
</dbReference>
<dbReference type="Proteomes" id="UP000178666">
    <property type="component" value="Chromosome"/>
</dbReference>
<keyword evidence="1" id="KW-0645">Protease</keyword>
<evidence type="ECO:0000313" key="9">
    <source>
        <dbReference type="Proteomes" id="UP000178666"/>
    </source>
</evidence>
<dbReference type="Pfam" id="PF13180">
    <property type="entry name" value="PDZ_2"/>
    <property type="match status" value="1"/>
</dbReference>
<name>A0AAC8YHJ2_9ACTN</name>
<dbReference type="Pfam" id="PF13365">
    <property type="entry name" value="Trypsin_2"/>
    <property type="match status" value="1"/>
</dbReference>
<dbReference type="AlphaFoldDB" id="A0AAC8YHJ2"/>
<keyword evidence="2" id="KW-0378">Hydrolase</keyword>
<dbReference type="Gene3D" id="2.30.42.10">
    <property type="match status" value="1"/>
</dbReference>